<evidence type="ECO:0000313" key="3">
    <source>
        <dbReference type="Proteomes" id="UP000001747"/>
    </source>
</evidence>
<dbReference type="HOGENOM" id="CLU_169421_0_0_2"/>
<accession>C3MMF3</accession>
<dbReference type="Proteomes" id="UP000001747">
    <property type="component" value="Chromosome"/>
</dbReference>
<protein>
    <submittedName>
        <fullName evidence="2">Uncharacterized protein</fullName>
    </submittedName>
</protein>
<dbReference type="AlphaFoldDB" id="C3MMF3"/>
<name>C3MMF3_SACI2</name>
<feature type="transmembrane region" description="Helical" evidence="1">
    <location>
        <begin position="68"/>
        <end position="89"/>
    </location>
</feature>
<dbReference type="KEGG" id="sis:LS215_0703"/>
<reference evidence="2 3" key="1">
    <citation type="journal article" date="2009" name="Proc. Natl. Acad. Sci. U.S.A.">
        <title>Biogeography of the Sulfolobus islandicus pan-genome.</title>
        <authorList>
            <person name="Reno M.L."/>
            <person name="Held N.L."/>
            <person name="Fields C.J."/>
            <person name="Burke P.V."/>
            <person name="Whitaker R.J."/>
        </authorList>
    </citation>
    <scope>NUCLEOTIDE SEQUENCE [LARGE SCALE GENOMIC DNA]</scope>
    <source>
        <strain evidence="3">L.S.2.15 / Lassen #1</strain>
    </source>
</reference>
<gene>
    <name evidence="2" type="ordered locus">LS215_0703</name>
</gene>
<proteinExistence type="predicted"/>
<dbReference type="EMBL" id="CP001399">
    <property type="protein sequence ID" value="ACP34776.1"/>
    <property type="molecule type" value="Genomic_DNA"/>
</dbReference>
<sequence length="95" mass="11411">MSWKDLKSWFNTYHNPELDQVEDEFYYLVSQGTGYWVKLFSDELKEGVVMEKFLSILKYYLLTSLNKIILLIIQPFLNVFLYFVSIKFITPLQLL</sequence>
<organism evidence="2 3">
    <name type="scientific">Saccharolobus islandicus (strain L.S.2.15 / Lassen #1)</name>
    <name type="common">Sulfolobus islandicus</name>
    <dbReference type="NCBI Taxonomy" id="429572"/>
    <lineage>
        <taxon>Archaea</taxon>
        <taxon>Thermoproteota</taxon>
        <taxon>Thermoprotei</taxon>
        <taxon>Sulfolobales</taxon>
        <taxon>Sulfolobaceae</taxon>
        <taxon>Saccharolobus</taxon>
    </lineage>
</organism>
<keyword evidence="1" id="KW-0472">Membrane</keyword>
<evidence type="ECO:0000313" key="2">
    <source>
        <dbReference type="EMBL" id="ACP34776.1"/>
    </source>
</evidence>
<keyword evidence="1" id="KW-0812">Transmembrane</keyword>
<evidence type="ECO:0000256" key="1">
    <source>
        <dbReference type="SAM" id="Phobius"/>
    </source>
</evidence>
<keyword evidence="1" id="KW-1133">Transmembrane helix</keyword>